<dbReference type="KEGG" id="dwd:DSCW_65350"/>
<dbReference type="OrthoDB" id="5421344at2"/>
<reference evidence="4 5" key="1">
    <citation type="submission" date="2019-11" db="EMBL/GenBank/DDBJ databases">
        <title>Comparative genomics of hydrocarbon-degrading Desulfosarcina strains.</title>
        <authorList>
            <person name="Watanabe M."/>
            <person name="Kojima H."/>
            <person name="Fukui M."/>
        </authorList>
    </citation>
    <scope>NUCLEOTIDE SEQUENCE [LARGE SCALE GENOMIC DNA]</scope>
    <source>
        <strain evidence="4 5">PP31</strain>
    </source>
</reference>
<dbReference type="EMBL" id="AP021875">
    <property type="protein sequence ID" value="BBO79118.1"/>
    <property type="molecule type" value="Genomic_DNA"/>
</dbReference>
<evidence type="ECO:0000256" key="2">
    <source>
        <dbReference type="PROSITE-ProRule" id="PRU00169"/>
    </source>
</evidence>
<evidence type="ECO:0000256" key="1">
    <source>
        <dbReference type="ARBA" id="ARBA00022553"/>
    </source>
</evidence>
<dbReference type="SUPFAM" id="SSF52172">
    <property type="entry name" value="CheY-like"/>
    <property type="match status" value="1"/>
</dbReference>
<evidence type="ECO:0000313" key="5">
    <source>
        <dbReference type="Proteomes" id="UP000427769"/>
    </source>
</evidence>
<feature type="domain" description="Response regulatory" evidence="3">
    <location>
        <begin position="6"/>
        <end position="120"/>
    </location>
</feature>
<dbReference type="PROSITE" id="PS50110">
    <property type="entry name" value="RESPONSE_REGULATORY"/>
    <property type="match status" value="1"/>
</dbReference>
<dbReference type="Gene3D" id="3.40.50.2300">
    <property type="match status" value="1"/>
</dbReference>
<protein>
    <recommendedName>
        <fullName evidence="3">Response regulatory domain-containing protein</fullName>
    </recommendedName>
</protein>
<gene>
    <name evidence="4" type="ORF">DSCW_65350</name>
</gene>
<dbReference type="Pfam" id="PF00072">
    <property type="entry name" value="Response_reg"/>
    <property type="match status" value="1"/>
</dbReference>
<name>A0A5K7ZDA0_9BACT</name>
<dbReference type="PANTHER" id="PTHR44591:SF21">
    <property type="entry name" value="TWO-COMPONENT RESPONSE REGULATOR"/>
    <property type="match status" value="1"/>
</dbReference>
<dbReference type="CDD" id="cd00156">
    <property type="entry name" value="REC"/>
    <property type="match status" value="1"/>
</dbReference>
<dbReference type="Proteomes" id="UP000427769">
    <property type="component" value="Chromosome"/>
</dbReference>
<accession>A0A5K7ZDA0</accession>
<evidence type="ECO:0000259" key="3">
    <source>
        <dbReference type="PROSITE" id="PS50110"/>
    </source>
</evidence>
<feature type="modified residue" description="4-aspartylphosphate" evidence="2">
    <location>
        <position position="56"/>
    </location>
</feature>
<keyword evidence="1 2" id="KW-0597">Phosphoprotein</keyword>
<dbReference type="InterPro" id="IPR001789">
    <property type="entry name" value="Sig_transdc_resp-reg_receiver"/>
</dbReference>
<proteinExistence type="predicted"/>
<dbReference type="InterPro" id="IPR011006">
    <property type="entry name" value="CheY-like_superfamily"/>
</dbReference>
<evidence type="ECO:0000313" key="4">
    <source>
        <dbReference type="EMBL" id="BBO79118.1"/>
    </source>
</evidence>
<dbReference type="PANTHER" id="PTHR44591">
    <property type="entry name" value="STRESS RESPONSE REGULATOR PROTEIN 1"/>
    <property type="match status" value="1"/>
</dbReference>
<dbReference type="InterPro" id="IPR050595">
    <property type="entry name" value="Bact_response_regulator"/>
</dbReference>
<dbReference type="RefSeq" id="WP_155307681.1">
    <property type="nucleotide sequence ID" value="NZ_AP021875.1"/>
</dbReference>
<keyword evidence="5" id="KW-1185">Reference proteome</keyword>
<dbReference type="AlphaFoldDB" id="A0A5K7ZDA0"/>
<organism evidence="4 5">
    <name type="scientific">Desulfosarcina widdelii</name>
    <dbReference type="NCBI Taxonomy" id="947919"/>
    <lineage>
        <taxon>Bacteria</taxon>
        <taxon>Pseudomonadati</taxon>
        <taxon>Thermodesulfobacteriota</taxon>
        <taxon>Desulfobacteria</taxon>
        <taxon>Desulfobacterales</taxon>
        <taxon>Desulfosarcinaceae</taxon>
        <taxon>Desulfosarcina</taxon>
    </lineage>
</organism>
<dbReference type="GO" id="GO:0000160">
    <property type="term" value="P:phosphorelay signal transduction system"/>
    <property type="evidence" value="ECO:0007669"/>
    <property type="project" value="InterPro"/>
</dbReference>
<sequence>MGTANRILIADRNPRIREFLRRELAANGHRVHSVNNARDLLKIIYSDNRIDLLILDPDFPYMDAVELAHKIIDRIPQIPVVLHCIRGAEDLSGFDGANAVHIEKNGHSVEVLKETIRRLL</sequence>